<dbReference type="RefSeq" id="WP_223104336.1">
    <property type="nucleotide sequence ID" value="NZ_CP061913.1"/>
</dbReference>
<sequence length="363" mass="37526">MTDIDRVVVDSLARAADDDVHVERLLAGARADGLRRRRRRFAVIAGSVVAGTAAAGVAVAVAASLVPSAHPQPAAPRVTVSTPANITTPTASNGPAPLDRFPPLPAVNSPVTPNAVGRPSELHISLDAAPFPVQMGQFFAGADGEWVILQGADNGGRQLRIDLGRTANGFDPLPGAKQDVTVAGQPGQFVRDEQFGFGTVRWKLANGLWAQVHGPLDRAALIAFAGGVRFDRTYRCTAPIRLPAARAAGGVADSCSVVFLDNRVLSAAITVRMGQAFVGFTFDRGPLDPALFVDALAGGVPARITEGPGDGGKKTLQIDRAFGGGNLSVVAEGAYDGAEVRHLAAVADYAAGDPTAWPDDPLA</sequence>
<comment type="caution">
    <text evidence="3">The sequence shown here is derived from an EMBL/GenBank/DDBJ whole genome shotgun (WGS) entry which is preliminary data.</text>
</comment>
<feature type="compositionally biased region" description="Polar residues" evidence="1">
    <location>
        <begin position="79"/>
        <end position="93"/>
    </location>
</feature>
<evidence type="ECO:0000313" key="3">
    <source>
        <dbReference type="EMBL" id="MFB9451420.1"/>
    </source>
</evidence>
<feature type="transmembrane region" description="Helical" evidence="2">
    <location>
        <begin position="41"/>
        <end position="66"/>
    </location>
</feature>
<name>A0ABV5MRH1_9ACTN</name>
<dbReference type="Proteomes" id="UP001589608">
    <property type="component" value="Unassembled WGS sequence"/>
</dbReference>
<dbReference type="EMBL" id="JBHMCA010000090">
    <property type="protein sequence ID" value="MFB9451420.1"/>
    <property type="molecule type" value="Genomic_DNA"/>
</dbReference>
<keyword evidence="2" id="KW-0812">Transmembrane</keyword>
<evidence type="ECO:0000256" key="2">
    <source>
        <dbReference type="SAM" id="Phobius"/>
    </source>
</evidence>
<organism evidence="3 4">
    <name type="scientific">Dactylosporangium vinaceum</name>
    <dbReference type="NCBI Taxonomy" id="53362"/>
    <lineage>
        <taxon>Bacteria</taxon>
        <taxon>Bacillati</taxon>
        <taxon>Actinomycetota</taxon>
        <taxon>Actinomycetes</taxon>
        <taxon>Micromonosporales</taxon>
        <taxon>Micromonosporaceae</taxon>
        <taxon>Dactylosporangium</taxon>
    </lineage>
</organism>
<evidence type="ECO:0000313" key="4">
    <source>
        <dbReference type="Proteomes" id="UP001589608"/>
    </source>
</evidence>
<evidence type="ECO:0000256" key="1">
    <source>
        <dbReference type="SAM" id="MobiDB-lite"/>
    </source>
</evidence>
<protein>
    <submittedName>
        <fullName evidence="3">Uncharacterized protein</fullName>
    </submittedName>
</protein>
<reference evidence="3 4" key="1">
    <citation type="submission" date="2024-09" db="EMBL/GenBank/DDBJ databases">
        <authorList>
            <person name="Sun Q."/>
            <person name="Mori K."/>
        </authorList>
    </citation>
    <scope>NUCLEOTIDE SEQUENCE [LARGE SCALE GENOMIC DNA]</scope>
    <source>
        <strain evidence="3 4">JCM 3307</strain>
    </source>
</reference>
<gene>
    <name evidence="3" type="ORF">ACFFTR_50870</name>
</gene>
<keyword evidence="4" id="KW-1185">Reference proteome</keyword>
<keyword evidence="2" id="KW-1133">Transmembrane helix</keyword>
<keyword evidence="2" id="KW-0472">Membrane</keyword>
<accession>A0ABV5MRH1</accession>
<proteinExistence type="predicted"/>
<feature type="region of interest" description="Disordered" evidence="1">
    <location>
        <begin position="70"/>
        <end position="100"/>
    </location>
</feature>